<dbReference type="Proteomes" id="UP000288805">
    <property type="component" value="Unassembled WGS sequence"/>
</dbReference>
<reference evidence="2 3" key="1">
    <citation type="journal article" date="2018" name="PLoS Genet.">
        <title>Population sequencing reveals clonal diversity and ancestral inbreeding in the grapevine cultivar Chardonnay.</title>
        <authorList>
            <person name="Roach M.J."/>
            <person name="Johnson D.L."/>
            <person name="Bohlmann J."/>
            <person name="van Vuuren H.J."/>
            <person name="Jones S.J."/>
            <person name="Pretorius I.S."/>
            <person name="Schmidt S.A."/>
            <person name="Borneman A.R."/>
        </authorList>
    </citation>
    <scope>NUCLEOTIDE SEQUENCE [LARGE SCALE GENOMIC DNA]</scope>
    <source>
        <strain evidence="3">cv. Chardonnay</strain>
        <tissue evidence="2">Leaf</tissue>
    </source>
</reference>
<gene>
    <name evidence="2" type="ORF">CK203_059826</name>
</gene>
<dbReference type="AlphaFoldDB" id="A0A438GG30"/>
<dbReference type="EMBL" id="QGNW01000445">
    <property type="protein sequence ID" value="RVW71152.1"/>
    <property type="molecule type" value="Genomic_DNA"/>
</dbReference>
<evidence type="ECO:0000313" key="2">
    <source>
        <dbReference type="EMBL" id="RVW71152.1"/>
    </source>
</evidence>
<protein>
    <submittedName>
        <fullName evidence="2">Uncharacterized protein</fullName>
    </submittedName>
</protein>
<feature type="region of interest" description="Disordered" evidence="1">
    <location>
        <begin position="82"/>
        <end position="106"/>
    </location>
</feature>
<proteinExistence type="predicted"/>
<sequence length="106" mass="11174">MLASSSIINNEEWFFDTCATHHRSQTATSLDDIQSYKGSDEVTIGNAPVPPSPDPCVSTLALLPISSSLSTLPSYPLTSSSLPATWSPTSTQPAPDLIQVPSDGNL</sequence>
<comment type="caution">
    <text evidence="2">The sequence shown here is derived from an EMBL/GenBank/DDBJ whole genome shotgun (WGS) entry which is preliminary data.</text>
</comment>
<evidence type="ECO:0000313" key="3">
    <source>
        <dbReference type="Proteomes" id="UP000288805"/>
    </source>
</evidence>
<accession>A0A438GG30</accession>
<name>A0A438GG30_VITVI</name>
<evidence type="ECO:0000256" key="1">
    <source>
        <dbReference type="SAM" id="MobiDB-lite"/>
    </source>
</evidence>
<organism evidence="2 3">
    <name type="scientific">Vitis vinifera</name>
    <name type="common">Grape</name>
    <dbReference type="NCBI Taxonomy" id="29760"/>
    <lineage>
        <taxon>Eukaryota</taxon>
        <taxon>Viridiplantae</taxon>
        <taxon>Streptophyta</taxon>
        <taxon>Embryophyta</taxon>
        <taxon>Tracheophyta</taxon>
        <taxon>Spermatophyta</taxon>
        <taxon>Magnoliopsida</taxon>
        <taxon>eudicotyledons</taxon>
        <taxon>Gunneridae</taxon>
        <taxon>Pentapetalae</taxon>
        <taxon>rosids</taxon>
        <taxon>Vitales</taxon>
        <taxon>Vitaceae</taxon>
        <taxon>Viteae</taxon>
        <taxon>Vitis</taxon>
    </lineage>
</organism>